<proteinExistence type="predicted"/>
<evidence type="ECO:0000313" key="1">
    <source>
        <dbReference type="EMBL" id="OQR70304.1"/>
    </source>
</evidence>
<comment type="caution">
    <text evidence="1">The sequence shown here is derived from an EMBL/GenBank/DDBJ whole genome shotgun (WGS) entry which is preliminary data.</text>
</comment>
<reference evidence="1 2" key="1">
    <citation type="journal article" date="2017" name="Gigascience">
        <title>Draft genome of the honey bee ectoparasitic mite, Tropilaelaps mercedesae, is shaped by the parasitic life history.</title>
        <authorList>
            <person name="Dong X."/>
            <person name="Armstrong S.D."/>
            <person name="Xia D."/>
            <person name="Makepeace B.L."/>
            <person name="Darby A.C."/>
            <person name="Kadowaki T."/>
        </authorList>
    </citation>
    <scope>NUCLEOTIDE SEQUENCE [LARGE SCALE GENOMIC DNA]</scope>
    <source>
        <strain evidence="1">Wuxi-XJTLU</strain>
    </source>
</reference>
<evidence type="ECO:0000313" key="2">
    <source>
        <dbReference type="Proteomes" id="UP000192247"/>
    </source>
</evidence>
<protein>
    <submittedName>
        <fullName evidence="1">Uncharacterized protein</fullName>
    </submittedName>
</protein>
<accession>A0A1V9X9T6</accession>
<feature type="non-terminal residue" evidence="1">
    <location>
        <position position="10"/>
    </location>
</feature>
<dbReference type="Proteomes" id="UP000192247">
    <property type="component" value="Unassembled WGS sequence"/>
</dbReference>
<feature type="non-terminal residue" evidence="1">
    <location>
        <position position="1"/>
    </location>
</feature>
<gene>
    <name evidence="1" type="ORF">BIW11_04186</name>
</gene>
<dbReference type="InParanoid" id="A0A1V9X9T6"/>
<name>A0A1V9X9T6_9ACAR</name>
<dbReference type="EMBL" id="MNPL01017957">
    <property type="protein sequence ID" value="OQR70304.1"/>
    <property type="molecule type" value="Genomic_DNA"/>
</dbReference>
<organism evidence="1 2">
    <name type="scientific">Tropilaelaps mercedesae</name>
    <dbReference type="NCBI Taxonomy" id="418985"/>
    <lineage>
        <taxon>Eukaryota</taxon>
        <taxon>Metazoa</taxon>
        <taxon>Ecdysozoa</taxon>
        <taxon>Arthropoda</taxon>
        <taxon>Chelicerata</taxon>
        <taxon>Arachnida</taxon>
        <taxon>Acari</taxon>
        <taxon>Parasitiformes</taxon>
        <taxon>Mesostigmata</taxon>
        <taxon>Gamasina</taxon>
        <taxon>Dermanyssoidea</taxon>
        <taxon>Laelapidae</taxon>
        <taxon>Tropilaelaps</taxon>
    </lineage>
</organism>
<keyword evidence="2" id="KW-1185">Reference proteome</keyword>
<sequence>KASSGSSQQL</sequence>